<dbReference type="AlphaFoldDB" id="A0A3N4M864"/>
<dbReference type="InParanoid" id="A0A3N4M864"/>
<accession>A0A3N4M864</accession>
<sequence length="104" mass="11377">MKCIWVWGLPQAPSSPATACGGARVCLRLPWHGSTYESSTDRSTSKLQPLEPAHRLPGKRPPLCSCAYLLDSPRLFFILLLAIHRPSFLPLACNISAVISTVSF</sequence>
<organism evidence="2 3">
    <name type="scientific">Terfezia boudieri ATCC MYA-4762</name>
    <dbReference type="NCBI Taxonomy" id="1051890"/>
    <lineage>
        <taxon>Eukaryota</taxon>
        <taxon>Fungi</taxon>
        <taxon>Dikarya</taxon>
        <taxon>Ascomycota</taxon>
        <taxon>Pezizomycotina</taxon>
        <taxon>Pezizomycetes</taxon>
        <taxon>Pezizales</taxon>
        <taxon>Pezizaceae</taxon>
        <taxon>Terfezia</taxon>
    </lineage>
</organism>
<reference evidence="2 3" key="1">
    <citation type="journal article" date="2018" name="Nat. Ecol. Evol.">
        <title>Pezizomycetes genomes reveal the molecular basis of ectomycorrhizal truffle lifestyle.</title>
        <authorList>
            <person name="Murat C."/>
            <person name="Payen T."/>
            <person name="Noel B."/>
            <person name="Kuo A."/>
            <person name="Morin E."/>
            <person name="Chen J."/>
            <person name="Kohler A."/>
            <person name="Krizsan K."/>
            <person name="Balestrini R."/>
            <person name="Da Silva C."/>
            <person name="Montanini B."/>
            <person name="Hainaut M."/>
            <person name="Levati E."/>
            <person name="Barry K.W."/>
            <person name="Belfiori B."/>
            <person name="Cichocki N."/>
            <person name="Clum A."/>
            <person name="Dockter R.B."/>
            <person name="Fauchery L."/>
            <person name="Guy J."/>
            <person name="Iotti M."/>
            <person name="Le Tacon F."/>
            <person name="Lindquist E.A."/>
            <person name="Lipzen A."/>
            <person name="Malagnac F."/>
            <person name="Mello A."/>
            <person name="Molinier V."/>
            <person name="Miyauchi S."/>
            <person name="Poulain J."/>
            <person name="Riccioni C."/>
            <person name="Rubini A."/>
            <person name="Sitrit Y."/>
            <person name="Splivallo R."/>
            <person name="Traeger S."/>
            <person name="Wang M."/>
            <person name="Zifcakova L."/>
            <person name="Wipf D."/>
            <person name="Zambonelli A."/>
            <person name="Paolocci F."/>
            <person name="Nowrousian M."/>
            <person name="Ottonello S."/>
            <person name="Baldrian P."/>
            <person name="Spatafora J.W."/>
            <person name="Henrissat B."/>
            <person name="Nagy L.G."/>
            <person name="Aury J.M."/>
            <person name="Wincker P."/>
            <person name="Grigoriev I.V."/>
            <person name="Bonfante P."/>
            <person name="Martin F.M."/>
        </authorList>
    </citation>
    <scope>NUCLEOTIDE SEQUENCE [LARGE SCALE GENOMIC DNA]</scope>
    <source>
        <strain evidence="2 3">ATCC MYA-4762</strain>
    </source>
</reference>
<feature type="region of interest" description="Disordered" evidence="1">
    <location>
        <begin position="35"/>
        <end position="54"/>
    </location>
</feature>
<dbReference type="EMBL" id="ML121535">
    <property type="protein sequence ID" value="RPB26125.1"/>
    <property type="molecule type" value="Genomic_DNA"/>
</dbReference>
<proteinExistence type="predicted"/>
<evidence type="ECO:0000313" key="2">
    <source>
        <dbReference type="EMBL" id="RPB26125.1"/>
    </source>
</evidence>
<name>A0A3N4M864_9PEZI</name>
<protein>
    <submittedName>
        <fullName evidence="2">Uncharacterized protein</fullName>
    </submittedName>
</protein>
<evidence type="ECO:0000256" key="1">
    <source>
        <dbReference type="SAM" id="MobiDB-lite"/>
    </source>
</evidence>
<evidence type="ECO:0000313" key="3">
    <source>
        <dbReference type="Proteomes" id="UP000267821"/>
    </source>
</evidence>
<dbReference type="Proteomes" id="UP000267821">
    <property type="component" value="Unassembled WGS sequence"/>
</dbReference>
<keyword evidence="3" id="KW-1185">Reference proteome</keyword>
<gene>
    <name evidence="2" type="ORF">L211DRAFT_696625</name>
</gene>